<name>A0ABY6K0U2_9ARAC</name>
<dbReference type="SUPFAM" id="SSF56672">
    <property type="entry name" value="DNA/RNA polymerases"/>
    <property type="match status" value="1"/>
</dbReference>
<dbReference type="PANTHER" id="PTHR33481:SF1">
    <property type="entry name" value="ENDONUCLEASE_EXONUCLEASE_PHOSPHATASE DOMAIN-CONTAINING PROTEIN-RELATED"/>
    <property type="match status" value="1"/>
</dbReference>
<dbReference type="Proteomes" id="UP001235939">
    <property type="component" value="Chromosome 02"/>
</dbReference>
<evidence type="ECO:0000313" key="2">
    <source>
        <dbReference type="EMBL" id="UYV62466.1"/>
    </source>
</evidence>
<reference evidence="2 3" key="1">
    <citation type="submission" date="2022-01" db="EMBL/GenBank/DDBJ databases">
        <title>A chromosomal length assembly of Cordylochernes scorpioides.</title>
        <authorList>
            <person name="Zeh D."/>
            <person name="Zeh J."/>
        </authorList>
    </citation>
    <scope>NUCLEOTIDE SEQUENCE [LARGE SCALE GENOMIC DNA]</scope>
    <source>
        <strain evidence="2">IN4F17</strain>
        <tissue evidence="2">Whole Body</tissue>
    </source>
</reference>
<dbReference type="PROSITE" id="PS50878">
    <property type="entry name" value="RT_POL"/>
    <property type="match status" value="1"/>
</dbReference>
<protein>
    <recommendedName>
        <fullName evidence="1">Reverse transcriptase domain-containing protein</fullName>
    </recommendedName>
</protein>
<dbReference type="SUPFAM" id="SSF53098">
    <property type="entry name" value="Ribonuclease H-like"/>
    <property type="match status" value="1"/>
</dbReference>
<gene>
    <name evidence="2" type="ORF">LAZ67_2000698</name>
</gene>
<dbReference type="InterPro" id="IPR012337">
    <property type="entry name" value="RNaseH-like_sf"/>
</dbReference>
<proteinExistence type="predicted"/>
<dbReference type="PANTHER" id="PTHR33481">
    <property type="entry name" value="REVERSE TRANSCRIPTASE"/>
    <property type="match status" value="1"/>
</dbReference>
<dbReference type="InterPro" id="IPR036397">
    <property type="entry name" value="RNaseH_sf"/>
</dbReference>
<dbReference type="Pfam" id="PF00078">
    <property type="entry name" value="RVT_1"/>
    <property type="match status" value="1"/>
</dbReference>
<dbReference type="InterPro" id="IPR000477">
    <property type="entry name" value="RT_dom"/>
</dbReference>
<dbReference type="EMBL" id="CP092864">
    <property type="protein sequence ID" value="UYV62466.1"/>
    <property type="molecule type" value="Genomic_DNA"/>
</dbReference>
<dbReference type="Gene3D" id="3.30.420.10">
    <property type="entry name" value="Ribonuclease H-like superfamily/Ribonuclease H"/>
    <property type="match status" value="1"/>
</dbReference>
<accession>A0ABY6K0U2</accession>
<sequence length="595" mass="67279">MCRILSTRCRMVSTLCRNVWLVGWLVGLVVMAVQSWSGDKGSTGEERTHLDGFGIGPAIGREKKVRRRKAPGPDHIPGKFAKWMISSFHDFFLLLYNSCLTLGHFPTAWKIGRLALVPKPHSDGDFTSSHRPITLLSAFSKIFESLLCHRLSHLLENNNLLHPLQFGFRLSPSYISIYSSFLNNRQVTLEYRGFSCTTSPKRGCAQGSKSGPILWNIFFDPILSLPFPPGVHAQDFADDLQLVIHGDPNNLKDIAQISINLIIEWCLDNKLTLSPNKSSILPIFCSEPTIHIQNSIIPCVEDITILGVNFNSRFSFSPHLNKICVKILNLFPRLRSCANSYYGFGYRARKLFYHSVIEPTLTYAAPIWAEAADTIAGRSRLRSTQRKFCINAIHGFRTGPTFTSFALLRVLPIDHKLKLLSSLFKPFHSLPFKAEHPHLLIVTLNHTFSSTSLTPRFRSPPRIYHTTLMAPKPLPGNIYIFIPTLHTLSRIFLILIQTLHSLSGIKLRLTYSTKRHPYHCLSLLCTLSKHRCFHPIVHKCQMLLYNLLPTRKITLDWVWGHSGIEGNCRADALAKIGAATNLTTPKYKLASKKKK</sequence>
<evidence type="ECO:0000259" key="1">
    <source>
        <dbReference type="PROSITE" id="PS50878"/>
    </source>
</evidence>
<dbReference type="InterPro" id="IPR043502">
    <property type="entry name" value="DNA/RNA_pol_sf"/>
</dbReference>
<organism evidence="2 3">
    <name type="scientific">Cordylochernes scorpioides</name>
    <dbReference type="NCBI Taxonomy" id="51811"/>
    <lineage>
        <taxon>Eukaryota</taxon>
        <taxon>Metazoa</taxon>
        <taxon>Ecdysozoa</taxon>
        <taxon>Arthropoda</taxon>
        <taxon>Chelicerata</taxon>
        <taxon>Arachnida</taxon>
        <taxon>Pseudoscorpiones</taxon>
        <taxon>Cheliferoidea</taxon>
        <taxon>Chernetidae</taxon>
        <taxon>Cordylochernes</taxon>
    </lineage>
</organism>
<feature type="domain" description="Reverse transcriptase" evidence="1">
    <location>
        <begin position="98"/>
        <end position="310"/>
    </location>
</feature>
<evidence type="ECO:0000313" key="3">
    <source>
        <dbReference type="Proteomes" id="UP001235939"/>
    </source>
</evidence>
<keyword evidence="3" id="KW-1185">Reference proteome</keyword>